<sequence>MVQIQPPSGEVDGSLPAAAGQVAVGNSNVDSEQITRDAMSAVDIDSPDNTADSHVPPTAFQGAEIVAAETIEDVAPPIAGEGWQSDQTRKSRQIALVVAVSIASLLTAAVVFVWFVRSRNPKADIAQGDDTAQVATDAGPENDTHPGEMGGTGEDGISRKGIATDPTAVALLPETPEVVEVQPDAGNGDPGNGDPGNGDPGNVQPNAGELTTPQTHGMVTDATETPPSTEKLPPSIIPADLLPKDPLASDADLPMNQPPVIASPETPPATDNESPSPSLQQLPPGLAKFTQLLDLGGDANEVKPTIEAPPTLAPVALDAPAEESIDPMMIATPPPTINTKRSLAIPFAFDSKGYPLGDMVLLLSQITGVPIQLDWVSLDIAGYDIANRVVPERGFLSAKEHVEKICESFQGEMRIEESLIVLTVADDAFSQRSDTITEMADFGEGRSSAISVVNTFLSEPDGEDATELPVSDLRPEQQLKLLAVDSLRRMRGIEPKIDDAHFLRWAHPADAAQSQWPVLSGGDSVPTLDAPITIGGLLRRVSRKNGATCVVNWFDANRRQMSPEQLMMTYAKDDAGQLFERILAPFEVQVRTVDKHYWWVGTEASYDRLSAIVWTEPLGENRQAFLSNIHEKMAGQTRDVFRIAYDQQSDRVLMMLPRFIVRQLPKFQPALANNSADGRLPRP</sequence>
<feature type="region of interest" description="Disordered" evidence="1">
    <location>
        <begin position="127"/>
        <end position="160"/>
    </location>
</feature>
<name>A0A5C5Z6P1_9BACT</name>
<reference evidence="3 4" key="1">
    <citation type="submission" date="2019-02" db="EMBL/GenBank/DDBJ databases">
        <title>Deep-cultivation of Planctomycetes and their phenomic and genomic characterization uncovers novel biology.</title>
        <authorList>
            <person name="Wiegand S."/>
            <person name="Jogler M."/>
            <person name="Boedeker C."/>
            <person name="Pinto D."/>
            <person name="Vollmers J."/>
            <person name="Rivas-Marin E."/>
            <person name="Kohn T."/>
            <person name="Peeters S.H."/>
            <person name="Heuer A."/>
            <person name="Rast P."/>
            <person name="Oberbeckmann S."/>
            <person name="Bunk B."/>
            <person name="Jeske O."/>
            <person name="Meyerdierks A."/>
            <person name="Storesund J.E."/>
            <person name="Kallscheuer N."/>
            <person name="Luecker S."/>
            <person name="Lage O.M."/>
            <person name="Pohl T."/>
            <person name="Merkel B.J."/>
            <person name="Hornburger P."/>
            <person name="Mueller R.-W."/>
            <person name="Bruemmer F."/>
            <person name="Labrenz M."/>
            <person name="Spormann A.M."/>
            <person name="Op Den Camp H."/>
            <person name="Overmann J."/>
            <person name="Amann R."/>
            <person name="Jetten M.S.M."/>
            <person name="Mascher T."/>
            <person name="Medema M.H."/>
            <person name="Devos D.P."/>
            <person name="Kaster A.-K."/>
            <person name="Ovreas L."/>
            <person name="Rohde M."/>
            <person name="Galperin M.Y."/>
            <person name="Jogler C."/>
        </authorList>
    </citation>
    <scope>NUCLEOTIDE SEQUENCE [LARGE SCALE GENOMIC DNA]</scope>
    <source>
        <strain evidence="3 4">CA13</strain>
    </source>
</reference>
<dbReference type="AlphaFoldDB" id="A0A5C5Z6P1"/>
<gene>
    <name evidence="3" type="ORF">CA13_36540</name>
</gene>
<dbReference type="OrthoDB" id="208996at2"/>
<evidence type="ECO:0000313" key="3">
    <source>
        <dbReference type="EMBL" id="TWT82193.1"/>
    </source>
</evidence>
<evidence type="ECO:0000256" key="2">
    <source>
        <dbReference type="SAM" id="Phobius"/>
    </source>
</evidence>
<protein>
    <submittedName>
        <fullName evidence="3">Uncharacterized protein</fullName>
    </submittedName>
</protein>
<keyword evidence="2" id="KW-1133">Transmembrane helix</keyword>
<organism evidence="3 4">
    <name type="scientific">Novipirellula herctigrandis</name>
    <dbReference type="NCBI Taxonomy" id="2527986"/>
    <lineage>
        <taxon>Bacteria</taxon>
        <taxon>Pseudomonadati</taxon>
        <taxon>Planctomycetota</taxon>
        <taxon>Planctomycetia</taxon>
        <taxon>Pirellulales</taxon>
        <taxon>Pirellulaceae</taxon>
        <taxon>Novipirellula</taxon>
    </lineage>
</organism>
<feature type="compositionally biased region" description="Gly residues" evidence="1">
    <location>
        <begin position="188"/>
        <end position="199"/>
    </location>
</feature>
<dbReference type="EMBL" id="SJPJ01000001">
    <property type="protein sequence ID" value="TWT82193.1"/>
    <property type="molecule type" value="Genomic_DNA"/>
</dbReference>
<dbReference type="Proteomes" id="UP000315010">
    <property type="component" value="Unassembled WGS sequence"/>
</dbReference>
<feature type="compositionally biased region" description="Low complexity" evidence="1">
    <location>
        <begin position="274"/>
        <end position="283"/>
    </location>
</feature>
<evidence type="ECO:0000256" key="1">
    <source>
        <dbReference type="SAM" id="MobiDB-lite"/>
    </source>
</evidence>
<accession>A0A5C5Z6P1</accession>
<feature type="compositionally biased region" description="Polar residues" evidence="1">
    <location>
        <begin position="203"/>
        <end position="228"/>
    </location>
</feature>
<feature type="region of interest" description="Disordered" evidence="1">
    <location>
        <begin position="180"/>
        <end position="283"/>
    </location>
</feature>
<keyword evidence="2" id="KW-0472">Membrane</keyword>
<evidence type="ECO:0000313" key="4">
    <source>
        <dbReference type="Proteomes" id="UP000315010"/>
    </source>
</evidence>
<keyword evidence="2" id="KW-0812">Transmembrane</keyword>
<proteinExistence type="predicted"/>
<keyword evidence="4" id="KW-1185">Reference proteome</keyword>
<comment type="caution">
    <text evidence="3">The sequence shown here is derived from an EMBL/GenBank/DDBJ whole genome shotgun (WGS) entry which is preliminary data.</text>
</comment>
<dbReference type="RefSeq" id="WP_146398549.1">
    <property type="nucleotide sequence ID" value="NZ_SJPJ01000001.1"/>
</dbReference>
<feature type="transmembrane region" description="Helical" evidence="2">
    <location>
        <begin position="94"/>
        <end position="116"/>
    </location>
</feature>